<comment type="cofactor">
    <cofactor evidence="1 8">
        <name>Zn(2+)</name>
        <dbReference type="ChEBI" id="CHEBI:29105"/>
    </cofactor>
</comment>
<comment type="subunit">
    <text evidence="2">Homodimer.</text>
</comment>
<evidence type="ECO:0000256" key="3">
    <source>
        <dbReference type="ARBA" id="ARBA00022723"/>
    </source>
</evidence>
<dbReference type="PANTHER" id="PTHR43880:SF38">
    <property type="entry name" value="ALCOHOL DEHYDROGENASE-RELATED"/>
    <property type="match status" value="1"/>
</dbReference>
<accession>A0AAN9PVB8</accession>
<keyword evidence="3 8" id="KW-0479">Metal-binding</keyword>
<dbReference type="PROSITE" id="PS00059">
    <property type="entry name" value="ADH_ZINC"/>
    <property type="match status" value="1"/>
</dbReference>
<comment type="caution">
    <text evidence="11">The sequence shown here is derived from an EMBL/GenBank/DDBJ whole genome shotgun (WGS) entry which is preliminary data.</text>
</comment>
<proteinExistence type="inferred from homology"/>
<keyword evidence="4 8" id="KW-0862">Zinc</keyword>
<dbReference type="GO" id="GO:0051903">
    <property type="term" value="F:S-(hydroxymethyl)glutathione dehydrogenase [NAD(P)+] activity"/>
    <property type="evidence" value="ECO:0007669"/>
    <property type="project" value="TreeGrafter"/>
</dbReference>
<evidence type="ECO:0000256" key="6">
    <source>
        <dbReference type="ARBA" id="ARBA00023027"/>
    </source>
</evidence>
<dbReference type="GO" id="GO:0008270">
    <property type="term" value="F:zinc ion binding"/>
    <property type="evidence" value="ECO:0007669"/>
    <property type="project" value="InterPro"/>
</dbReference>
<dbReference type="Gene3D" id="3.90.180.10">
    <property type="entry name" value="Medium-chain alcohol dehydrogenases, catalytic domain"/>
    <property type="match status" value="1"/>
</dbReference>
<evidence type="ECO:0000259" key="9">
    <source>
        <dbReference type="Pfam" id="PF00107"/>
    </source>
</evidence>
<protein>
    <submittedName>
        <fullName evidence="11">Uncharacterized protein</fullName>
    </submittedName>
</protein>
<reference evidence="11 12" key="1">
    <citation type="submission" date="2024-01" db="EMBL/GenBank/DDBJ databases">
        <title>The genomes of 5 underutilized Papilionoideae crops provide insights into root nodulation and disease resistanc.</title>
        <authorList>
            <person name="Jiang F."/>
        </authorList>
    </citation>
    <scope>NUCLEOTIDE SEQUENCE [LARGE SCALE GENOMIC DNA]</scope>
    <source>
        <strain evidence="11">LVBAO_FW01</strain>
        <tissue evidence="11">Leaves</tissue>
    </source>
</reference>
<sequence>MGNNSQVITCKAAVCWGLGKPVIVEEIQVDPPKATEVRVKMLCASICHTDISSIKGFPHNSFPIALGHEGVGVIESVGDQVKNLKEGDMVIPTYVGECQECENCVSGKTNLCMTYPVRLSGLMPDNTSRMSIRGQRLYHVLSCATWSEYMVTDANYILKVDSNLNLAYASFISCGFSTGFGSAWKEAKVESGSSVAVFGLGAVGLGAVSGAKMQGAAKIIGIDTNEMKRKKGEAFGITDFINPSNSDKSASELVKELSGGVGVDYSFECTGVPPLINESLEATKIGTGKTIMISVGAEPVLPLGQLTILLGRTLKGSVFGGLKGISDLSVIANKSQKEEFPLQELFTHETTLADINKGFELLKQPSCVKVVVNISS</sequence>
<evidence type="ECO:0000256" key="1">
    <source>
        <dbReference type="ARBA" id="ARBA00001947"/>
    </source>
</evidence>
<dbReference type="Gene3D" id="3.40.50.720">
    <property type="entry name" value="NAD(P)-binding Rossmann-like Domain"/>
    <property type="match status" value="1"/>
</dbReference>
<evidence type="ECO:0000256" key="2">
    <source>
        <dbReference type="ARBA" id="ARBA00011738"/>
    </source>
</evidence>
<gene>
    <name evidence="11" type="ORF">VNO77_35780</name>
</gene>
<evidence type="ECO:0000313" key="11">
    <source>
        <dbReference type="EMBL" id="KAK7312141.1"/>
    </source>
</evidence>
<evidence type="ECO:0000256" key="7">
    <source>
        <dbReference type="ARBA" id="ARBA00060764"/>
    </source>
</evidence>
<dbReference type="SUPFAM" id="SSF51735">
    <property type="entry name" value="NAD(P)-binding Rossmann-fold domains"/>
    <property type="match status" value="1"/>
</dbReference>
<evidence type="ECO:0000256" key="4">
    <source>
        <dbReference type="ARBA" id="ARBA00022833"/>
    </source>
</evidence>
<dbReference type="Proteomes" id="UP001367508">
    <property type="component" value="Unassembled WGS sequence"/>
</dbReference>
<dbReference type="PANTHER" id="PTHR43880">
    <property type="entry name" value="ALCOHOL DEHYDROGENASE"/>
    <property type="match status" value="1"/>
</dbReference>
<dbReference type="GO" id="GO:0046294">
    <property type="term" value="P:formaldehyde catabolic process"/>
    <property type="evidence" value="ECO:0007669"/>
    <property type="project" value="TreeGrafter"/>
</dbReference>
<feature type="domain" description="Alcohol dehydrogenase-like N-terminal" evidence="10">
    <location>
        <begin position="34"/>
        <end position="161"/>
    </location>
</feature>
<evidence type="ECO:0000256" key="8">
    <source>
        <dbReference type="RuleBase" id="RU361277"/>
    </source>
</evidence>
<dbReference type="SUPFAM" id="SSF50129">
    <property type="entry name" value="GroES-like"/>
    <property type="match status" value="1"/>
</dbReference>
<dbReference type="CDD" id="cd08277">
    <property type="entry name" value="liver_alcohol_DH_like"/>
    <property type="match status" value="1"/>
</dbReference>
<dbReference type="Pfam" id="PF08240">
    <property type="entry name" value="ADH_N"/>
    <property type="match status" value="1"/>
</dbReference>
<dbReference type="FunFam" id="3.90.180.10:FF:000067">
    <property type="entry name" value="alcohol dehydrogenase 1-like isoform X1"/>
    <property type="match status" value="1"/>
</dbReference>
<keyword evidence="5" id="KW-0560">Oxidoreductase</keyword>
<dbReference type="Pfam" id="PF00107">
    <property type="entry name" value="ADH_zinc_N"/>
    <property type="match status" value="1"/>
</dbReference>
<comment type="similarity">
    <text evidence="7">Belongs to the zinc-containing alcohol dehydrogenase family. Class-IV subfamily.</text>
</comment>
<keyword evidence="6" id="KW-0520">NAD</keyword>
<keyword evidence="12" id="KW-1185">Reference proteome</keyword>
<evidence type="ECO:0000259" key="10">
    <source>
        <dbReference type="Pfam" id="PF08240"/>
    </source>
</evidence>
<evidence type="ECO:0000256" key="5">
    <source>
        <dbReference type="ARBA" id="ARBA00023002"/>
    </source>
</evidence>
<dbReference type="InterPro" id="IPR002328">
    <property type="entry name" value="ADH_Zn_CS"/>
</dbReference>
<dbReference type="InterPro" id="IPR013149">
    <property type="entry name" value="ADH-like_C"/>
</dbReference>
<organism evidence="11 12">
    <name type="scientific">Canavalia gladiata</name>
    <name type="common">Sword bean</name>
    <name type="synonym">Dolichos gladiatus</name>
    <dbReference type="NCBI Taxonomy" id="3824"/>
    <lineage>
        <taxon>Eukaryota</taxon>
        <taxon>Viridiplantae</taxon>
        <taxon>Streptophyta</taxon>
        <taxon>Embryophyta</taxon>
        <taxon>Tracheophyta</taxon>
        <taxon>Spermatophyta</taxon>
        <taxon>Magnoliopsida</taxon>
        <taxon>eudicotyledons</taxon>
        <taxon>Gunneridae</taxon>
        <taxon>Pentapetalae</taxon>
        <taxon>rosids</taxon>
        <taxon>fabids</taxon>
        <taxon>Fabales</taxon>
        <taxon>Fabaceae</taxon>
        <taxon>Papilionoideae</taxon>
        <taxon>50 kb inversion clade</taxon>
        <taxon>NPAAA clade</taxon>
        <taxon>indigoferoid/millettioid clade</taxon>
        <taxon>Phaseoleae</taxon>
        <taxon>Canavalia</taxon>
    </lineage>
</organism>
<dbReference type="EMBL" id="JAYMYQ010000009">
    <property type="protein sequence ID" value="KAK7312141.1"/>
    <property type="molecule type" value="Genomic_DNA"/>
</dbReference>
<dbReference type="GO" id="GO:0005829">
    <property type="term" value="C:cytosol"/>
    <property type="evidence" value="ECO:0007669"/>
    <property type="project" value="TreeGrafter"/>
</dbReference>
<dbReference type="AlphaFoldDB" id="A0AAN9PVB8"/>
<evidence type="ECO:0000313" key="12">
    <source>
        <dbReference type="Proteomes" id="UP001367508"/>
    </source>
</evidence>
<dbReference type="FunFam" id="3.40.50.720:FF:000003">
    <property type="entry name" value="S-(hydroxymethyl)glutathione dehydrogenase"/>
    <property type="match status" value="1"/>
</dbReference>
<dbReference type="InterPro" id="IPR013154">
    <property type="entry name" value="ADH-like_N"/>
</dbReference>
<dbReference type="InterPro" id="IPR036291">
    <property type="entry name" value="NAD(P)-bd_dom_sf"/>
</dbReference>
<name>A0AAN9PVB8_CANGL</name>
<feature type="domain" description="Alcohol dehydrogenase-like C-terminal" evidence="9">
    <location>
        <begin position="202"/>
        <end position="321"/>
    </location>
</feature>
<dbReference type="InterPro" id="IPR011032">
    <property type="entry name" value="GroES-like_sf"/>
</dbReference>